<name>A0A7W4JTW6_9PROT</name>
<dbReference type="AlphaFoldDB" id="A0A7W4JTW6"/>
<accession>A0A7W4JTW6</accession>
<gene>
    <name evidence="1" type="ORF">HLH34_12740</name>
</gene>
<dbReference type="RefSeq" id="WP_183119960.1">
    <property type="nucleotide sequence ID" value="NZ_JABEQF010000009.1"/>
</dbReference>
<dbReference type="Gene3D" id="3.30.1360.120">
    <property type="entry name" value="Probable tRNA modification gtpase trme, domain 1"/>
    <property type="match status" value="1"/>
</dbReference>
<dbReference type="Pfam" id="PF04268">
    <property type="entry name" value="SoxG"/>
    <property type="match status" value="1"/>
</dbReference>
<evidence type="ECO:0008006" key="3">
    <source>
        <dbReference type="Google" id="ProtNLM"/>
    </source>
</evidence>
<dbReference type="InterPro" id="IPR027266">
    <property type="entry name" value="TrmE/GcvT-like"/>
</dbReference>
<protein>
    <recommendedName>
        <fullName evidence="3">Sarcosine oxidase subunit gamma</fullName>
    </recommendedName>
</protein>
<sequence length="144" mass="15260">MATILTSAGFPAPEARRMTANSTGRVVWAGRGQYLVIAPAGAPDPAQRLRPPCAGRAAITTQGDGRSAFRITGERSAAFLAGLSGIDLHPHAFATGDVASGLIRHIGVLFWKDRDDTFECLVFRSLANAFHHDLAEAAAMFVVD</sequence>
<evidence type="ECO:0000313" key="1">
    <source>
        <dbReference type="EMBL" id="MBB2190817.1"/>
    </source>
</evidence>
<reference evidence="1 2" key="1">
    <citation type="submission" date="2020-04" db="EMBL/GenBank/DDBJ databases">
        <title>Description of novel Gluconacetobacter.</title>
        <authorList>
            <person name="Sombolestani A."/>
        </authorList>
    </citation>
    <scope>NUCLEOTIDE SEQUENCE [LARGE SCALE GENOMIC DNA]</scope>
    <source>
        <strain evidence="1 2">LMG 21311</strain>
    </source>
</reference>
<organism evidence="1 2">
    <name type="scientific">Gluconacetobacter azotocaptans</name>
    <dbReference type="NCBI Taxonomy" id="142834"/>
    <lineage>
        <taxon>Bacteria</taxon>
        <taxon>Pseudomonadati</taxon>
        <taxon>Pseudomonadota</taxon>
        <taxon>Alphaproteobacteria</taxon>
        <taxon>Acetobacterales</taxon>
        <taxon>Acetobacteraceae</taxon>
        <taxon>Gluconacetobacter</taxon>
    </lineage>
</organism>
<evidence type="ECO:0000313" key="2">
    <source>
        <dbReference type="Proteomes" id="UP000555756"/>
    </source>
</evidence>
<proteinExistence type="predicted"/>
<comment type="caution">
    <text evidence="1">The sequence shown here is derived from an EMBL/GenBank/DDBJ whole genome shotgun (WGS) entry which is preliminary data.</text>
</comment>
<dbReference type="Gene3D" id="3.30.70.1520">
    <property type="entry name" value="Heterotetrameric sarcosine oxidase"/>
    <property type="match status" value="1"/>
</dbReference>
<keyword evidence="2" id="KW-1185">Reference proteome</keyword>
<dbReference type="Proteomes" id="UP000555756">
    <property type="component" value="Unassembled WGS sequence"/>
</dbReference>
<dbReference type="SUPFAM" id="SSF103025">
    <property type="entry name" value="Folate-binding domain"/>
    <property type="match status" value="1"/>
</dbReference>
<dbReference type="InterPro" id="IPR007375">
    <property type="entry name" value="SoxG"/>
</dbReference>
<dbReference type="EMBL" id="JABEQF010000009">
    <property type="protein sequence ID" value="MBB2190817.1"/>
    <property type="molecule type" value="Genomic_DNA"/>
</dbReference>